<accession>A0A4D6GRQ5</accession>
<feature type="transmembrane region" description="Helical" evidence="1">
    <location>
        <begin position="57"/>
        <end position="80"/>
    </location>
</feature>
<proteinExistence type="predicted"/>
<feature type="transmembrane region" description="Helical" evidence="1">
    <location>
        <begin position="23"/>
        <end position="45"/>
    </location>
</feature>
<dbReference type="EMBL" id="CP038631">
    <property type="protein sequence ID" value="QCC44404.1"/>
    <property type="molecule type" value="Genomic_DNA"/>
</dbReference>
<sequence length="83" mass="8563">MGTSDDLTEAGVRRAVRQGVADAGLSLVSTVFWTILAAFTVLVGLQAVQLAFHTTGLAAVAFAAVGILVTGASGYLLYLLHWA</sequence>
<dbReference type="RefSeq" id="WP_012289194.1">
    <property type="nucleotide sequence ID" value="NZ_VRYN01000002.1"/>
</dbReference>
<evidence type="ECO:0000313" key="5">
    <source>
        <dbReference type="Proteomes" id="UP000323075"/>
    </source>
</evidence>
<keyword evidence="1" id="KW-0812">Transmembrane</keyword>
<evidence type="ECO:0000313" key="3">
    <source>
        <dbReference type="EMBL" id="TYO76548.1"/>
    </source>
</evidence>
<organism evidence="2 4">
    <name type="scientific">Halobacterium salinarum (strain ATCC 33171 / DSM 3754 / JCM 8978 / NBRC 102687 / NCIMB 764 / 91-R6)</name>
    <dbReference type="NCBI Taxonomy" id="2597657"/>
    <lineage>
        <taxon>Archaea</taxon>
        <taxon>Methanobacteriati</taxon>
        <taxon>Methanobacteriota</taxon>
        <taxon>Stenosarchaea group</taxon>
        <taxon>Halobacteria</taxon>
        <taxon>Halobacteriales</taxon>
        <taxon>Halobacteriaceae</taxon>
        <taxon>Halobacterium</taxon>
    </lineage>
</organism>
<reference evidence="3 5" key="2">
    <citation type="submission" date="2019-07" db="EMBL/GenBank/DDBJ databases">
        <title>Genomic Encyclopedia of Archaeal and Bacterial Type Strains, Phase II (KMG-II): from individual species to whole genera.</title>
        <authorList>
            <person name="Goeker M."/>
        </authorList>
    </citation>
    <scope>NUCLEOTIDE SEQUENCE [LARGE SCALE GENOMIC DNA]</scope>
    <source>
        <strain evidence="3 5">DSM 3754</strain>
    </source>
</reference>
<keyword evidence="1" id="KW-1133">Transmembrane helix</keyword>
<dbReference type="Proteomes" id="UP000296216">
    <property type="component" value="Chromosome"/>
</dbReference>
<reference evidence="2" key="3">
    <citation type="journal article" name="MicrobiologyOpen">
        <title>Whole-genome comparison between the type strain of Halobacterium salinarum (DSM 3754(T)) and the laboratory strains R1 and NRC-1.</title>
        <authorList>
            <person name="Pfeiffer F."/>
            <person name="Losensky G."/>
            <person name="Marchfelder A."/>
            <person name="Habermann B."/>
            <person name="Dyall-Smith M."/>
        </authorList>
    </citation>
    <scope>NUCLEOTIDE SEQUENCE</scope>
    <source>
        <strain evidence="2">91-R6</strain>
    </source>
</reference>
<reference evidence="2 4" key="1">
    <citation type="journal article" date="2019" name="Microbiol. Resour. Announc.">
        <title>The Genome Sequence of the Halobacterium salinarum Type Strain Is Closely Related to That of Laboratory Strains NRC-1 and R1.</title>
        <authorList>
            <person name="Pfeiffer F."/>
            <person name="Marchfelder A."/>
            <person name="Habermann B."/>
            <person name="Dyall-Smith M.L."/>
        </authorList>
    </citation>
    <scope>NUCLEOTIDE SEQUENCE [LARGE SCALE GENOMIC DNA]</scope>
    <source>
        <strain evidence="2">91-R6</strain>
        <strain evidence="4">ATCC 33171 / DSM 3754 / JCM 8978 / NBRC 102687 / NCIMB 764 / 91-R6</strain>
    </source>
</reference>
<keyword evidence="1" id="KW-0472">Membrane</keyword>
<name>A0A4D6GRQ5_HALS9</name>
<dbReference type="Proteomes" id="UP000323075">
    <property type="component" value="Unassembled WGS sequence"/>
</dbReference>
<dbReference type="EMBL" id="VRYN01000002">
    <property type="protein sequence ID" value="TYO76548.1"/>
    <property type="molecule type" value="Genomic_DNA"/>
</dbReference>
<dbReference type="GeneID" id="68693502"/>
<evidence type="ECO:0000313" key="4">
    <source>
        <dbReference type="Proteomes" id="UP000296216"/>
    </source>
</evidence>
<evidence type="ECO:0000313" key="2">
    <source>
        <dbReference type="EMBL" id="QCC44404.1"/>
    </source>
</evidence>
<evidence type="ECO:0000256" key="1">
    <source>
        <dbReference type="SAM" id="Phobius"/>
    </source>
</evidence>
<protein>
    <submittedName>
        <fullName evidence="2">Uncharacterized protein</fullName>
    </submittedName>
</protein>
<gene>
    <name evidence="3" type="ORF">APQ99_01185</name>
    <name evidence="2" type="ORF">HBSAL_03395</name>
</gene>
<dbReference type="AlphaFoldDB" id="A0A4D6GRQ5"/>